<keyword evidence="2" id="KW-1185">Reference proteome</keyword>
<evidence type="ECO:0000313" key="2">
    <source>
        <dbReference type="Proteomes" id="UP000555564"/>
    </source>
</evidence>
<evidence type="ECO:0000313" key="1">
    <source>
        <dbReference type="EMBL" id="MBB6474843.1"/>
    </source>
</evidence>
<accession>A0A7X0M7I7</accession>
<organism evidence="1 2">
    <name type="scientific">Sphaerisporangium rubeum</name>
    <dbReference type="NCBI Taxonomy" id="321317"/>
    <lineage>
        <taxon>Bacteria</taxon>
        <taxon>Bacillati</taxon>
        <taxon>Actinomycetota</taxon>
        <taxon>Actinomycetes</taxon>
        <taxon>Streptosporangiales</taxon>
        <taxon>Streptosporangiaceae</taxon>
        <taxon>Sphaerisporangium</taxon>
    </lineage>
</organism>
<dbReference type="RefSeq" id="WP_184983690.1">
    <property type="nucleotide sequence ID" value="NZ_BAAALO010000038.1"/>
</dbReference>
<protein>
    <submittedName>
        <fullName evidence="1">Uncharacterized protein</fullName>
    </submittedName>
</protein>
<gene>
    <name evidence="1" type="ORF">BJ992_004274</name>
</gene>
<dbReference type="Proteomes" id="UP000555564">
    <property type="component" value="Unassembled WGS sequence"/>
</dbReference>
<proteinExistence type="predicted"/>
<dbReference type="EMBL" id="JACHIU010000001">
    <property type="protein sequence ID" value="MBB6474843.1"/>
    <property type="molecule type" value="Genomic_DNA"/>
</dbReference>
<dbReference type="AlphaFoldDB" id="A0A7X0M7I7"/>
<sequence length="133" mass="14776">MTTVDLTIDRLTRFTFARLPGPPGRAWRDAELARLRGFVDDIMGRVSEDTERLELLRRHRRRLTSGVTCDLSDSIEGLRALLKALPARPELITSAVAQTARIQSLIDNMGALAAVRPGDGHLAAHRDVPRCPR</sequence>
<reference evidence="1 2" key="1">
    <citation type="submission" date="2020-08" db="EMBL/GenBank/DDBJ databases">
        <title>Sequencing the genomes of 1000 actinobacteria strains.</title>
        <authorList>
            <person name="Klenk H.-P."/>
        </authorList>
    </citation>
    <scope>NUCLEOTIDE SEQUENCE [LARGE SCALE GENOMIC DNA]</scope>
    <source>
        <strain evidence="1 2">DSM 44936</strain>
    </source>
</reference>
<comment type="caution">
    <text evidence="1">The sequence shown here is derived from an EMBL/GenBank/DDBJ whole genome shotgun (WGS) entry which is preliminary data.</text>
</comment>
<name>A0A7X0M7I7_9ACTN</name>